<keyword evidence="1" id="KW-0812">Transmembrane</keyword>
<feature type="transmembrane region" description="Helical" evidence="1">
    <location>
        <begin position="130"/>
        <end position="153"/>
    </location>
</feature>
<keyword evidence="3" id="KW-1185">Reference proteome</keyword>
<keyword evidence="1" id="KW-0472">Membrane</keyword>
<organism evidence="2 3">
    <name type="scientific">Nocardia terrae</name>
    <dbReference type="NCBI Taxonomy" id="2675851"/>
    <lineage>
        <taxon>Bacteria</taxon>
        <taxon>Bacillati</taxon>
        <taxon>Actinomycetota</taxon>
        <taxon>Actinomycetes</taxon>
        <taxon>Mycobacteriales</taxon>
        <taxon>Nocardiaceae</taxon>
        <taxon>Nocardia</taxon>
    </lineage>
</organism>
<proteinExistence type="predicted"/>
<comment type="caution">
    <text evidence="2">The sequence shown here is derived from an EMBL/GenBank/DDBJ whole genome shotgun (WGS) entry which is preliminary data.</text>
</comment>
<gene>
    <name evidence="2" type="ORF">GPX89_02775</name>
</gene>
<reference evidence="2 3" key="1">
    <citation type="submission" date="2019-12" db="EMBL/GenBank/DDBJ databases">
        <title>Nocardia sp. nov. ET3-3 isolated from soil.</title>
        <authorList>
            <person name="Kanchanasin P."/>
            <person name="Tanasupawat S."/>
            <person name="Yuki M."/>
            <person name="Kudo T."/>
        </authorList>
    </citation>
    <scope>NUCLEOTIDE SEQUENCE [LARGE SCALE GENOMIC DNA]</scope>
    <source>
        <strain evidence="2 3">ET3-3</strain>
    </source>
</reference>
<evidence type="ECO:0000256" key="1">
    <source>
        <dbReference type="SAM" id="Phobius"/>
    </source>
</evidence>
<evidence type="ECO:0000313" key="3">
    <source>
        <dbReference type="Proteomes" id="UP000466794"/>
    </source>
</evidence>
<feature type="transmembrane region" description="Helical" evidence="1">
    <location>
        <begin position="99"/>
        <end position="118"/>
    </location>
</feature>
<keyword evidence="1" id="KW-1133">Transmembrane helix</keyword>
<name>A0A7K1UP89_9NOCA</name>
<dbReference type="Proteomes" id="UP000466794">
    <property type="component" value="Unassembled WGS sequence"/>
</dbReference>
<feature type="transmembrane region" description="Helical" evidence="1">
    <location>
        <begin position="25"/>
        <end position="48"/>
    </location>
</feature>
<accession>A0A7K1UP89</accession>
<dbReference type="RefSeq" id="WP_328601443.1">
    <property type="nucleotide sequence ID" value="NZ_WRPP01000001.1"/>
</dbReference>
<feature type="transmembrane region" description="Helical" evidence="1">
    <location>
        <begin position="74"/>
        <end position="94"/>
    </location>
</feature>
<dbReference type="AlphaFoldDB" id="A0A7K1UP89"/>
<dbReference type="EMBL" id="WRPP01000001">
    <property type="protein sequence ID" value="MVU76162.1"/>
    <property type="molecule type" value="Genomic_DNA"/>
</dbReference>
<evidence type="ECO:0008006" key="4">
    <source>
        <dbReference type="Google" id="ProtNLM"/>
    </source>
</evidence>
<protein>
    <recommendedName>
        <fullName evidence="4">DUF4383 domain-containing protein</fullName>
    </recommendedName>
</protein>
<evidence type="ECO:0000313" key="2">
    <source>
        <dbReference type="EMBL" id="MVU76162.1"/>
    </source>
</evidence>
<sequence length="179" mass="20024">MRISLRGTGDGVRVNFRLEVNRRRWIALFAILGFLAAVGALTGLWAVVAPESFYDSYPFGLHWVRGDGPYNHHLITDVGAFFLALGAISGAALWYRDSVIARVAGFGWLVFGVPHFIYHAFHRPEALTTLSYTFDVLAVLLLPVLAGAILLVAPRERFPVPEPAPFTLRFPRRQQPPRR</sequence>